<dbReference type="PANTHER" id="PTHR47271:SF2">
    <property type="entry name" value="ARGININE DEIMINASE"/>
    <property type="match status" value="1"/>
</dbReference>
<proteinExistence type="predicted"/>
<dbReference type="OrthoDB" id="9814070at2"/>
<sequence length="284" mass="32530">MSSHAKETPSAWCRSEYDPLRLVLLCPPKYMEIKEIINDVQKRYQQENIDVATAMLQHRQFVAALQKNGVETVMLEPSDHFPEQVFTRDIGFTIEDTVFIGDMAASIRQGEEEELQKWLAKRQIRFQSLGSHRVEGGDVLIDQDTIFVGISSRTSEKTIQELEQKLPSFQVIPVHFDERYLHLDCVFNILSPTEALIFPEALSSETVSMLAERYTLIPVNREEQFALGTNVLSIGSRRVFSQPQNREVNAQLRQHGFHVIENDFSEIIKSGGAFRCCTMPVIRK</sequence>
<dbReference type="GO" id="GO:0016990">
    <property type="term" value="F:arginine deiminase activity"/>
    <property type="evidence" value="ECO:0007669"/>
    <property type="project" value="TreeGrafter"/>
</dbReference>
<dbReference type="Gene3D" id="3.75.10.10">
    <property type="entry name" value="L-arginine/glycine Amidinotransferase, Chain A"/>
    <property type="match status" value="1"/>
</dbReference>
<dbReference type="Pfam" id="PF19420">
    <property type="entry name" value="DDAH_eukar"/>
    <property type="match status" value="1"/>
</dbReference>
<keyword evidence="2" id="KW-1185">Reference proteome</keyword>
<dbReference type="AlphaFoldDB" id="A0A7W8CUW2"/>
<comment type="caution">
    <text evidence="1">The sequence shown here is derived from an EMBL/GenBank/DDBJ whole genome shotgun (WGS) entry which is preliminary data.</text>
</comment>
<dbReference type="EMBL" id="JACHHE010000008">
    <property type="protein sequence ID" value="MBB5181304.1"/>
    <property type="molecule type" value="Genomic_DNA"/>
</dbReference>
<dbReference type="Proteomes" id="UP000525923">
    <property type="component" value="Unassembled WGS sequence"/>
</dbReference>
<organism evidence="1 2">
    <name type="scientific">Planococcus koreensis</name>
    <dbReference type="NCBI Taxonomy" id="112331"/>
    <lineage>
        <taxon>Bacteria</taxon>
        <taxon>Bacillati</taxon>
        <taxon>Bacillota</taxon>
        <taxon>Bacilli</taxon>
        <taxon>Bacillales</taxon>
        <taxon>Caryophanaceae</taxon>
        <taxon>Planococcus</taxon>
    </lineage>
</organism>
<gene>
    <name evidence="1" type="ORF">HNQ44_002769</name>
</gene>
<name>A0A7W8CUW2_9BACL</name>
<reference evidence="1 2" key="1">
    <citation type="submission" date="2020-08" db="EMBL/GenBank/DDBJ databases">
        <title>Genomic Encyclopedia of Type Strains, Phase IV (KMG-IV): sequencing the most valuable type-strain genomes for metagenomic binning, comparative biology and taxonomic classification.</title>
        <authorList>
            <person name="Goeker M."/>
        </authorList>
    </citation>
    <scope>NUCLEOTIDE SEQUENCE [LARGE SCALE GENOMIC DNA]</scope>
    <source>
        <strain evidence="1 2">DSM 15895</strain>
    </source>
</reference>
<dbReference type="SUPFAM" id="SSF55909">
    <property type="entry name" value="Pentein"/>
    <property type="match status" value="1"/>
</dbReference>
<protein>
    <submittedName>
        <fullName evidence="1">N-dimethylarginine dimethylaminohydrolase</fullName>
    </submittedName>
</protein>
<dbReference type="PANTHER" id="PTHR47271">
    <property type="entry name" value="ARGININE DEIMINASE"/>
    <property type="match status" value="1"/>
</dbReference>
<keyword evidence="1" id="KW-0378">Hydrolase</keyword>
<accession>A0A7W8CUW2</accession>
<dbReference type="GO" id="GO:0019546">
    <property type="term" value="P:L-arginine deiminase pathway"/>
    <property type="evidence" value="ECO:0007669"/>
    <property type="project" value="TreeGrafter"/>
</dbReference>
<evidence type="ECO:0000313" key="2">
    <source>
        <dbReference type="Proteomes" id="UP000525923"/>
    </source>
</evidence>
<evidence type="ECO:0000313" key="1">
    <source>
        <dbReference type="EMBL" id="MBB5181304.1"/>
    </source>
</evidence>
<dbReference type="RefSeq" id="WP_135503435.1">
    <property type="nucleotide sequence ID" value="NZ_JACHHE010000008.1"/>
</dbReference>